<name>A0AAE3YWM4_9ACTN</name>
<dbReference type="EMBL" id="JAVDYB010000001">
    <property type="protein sequence ID" value="MDR7280582.1"/>
    <property type="molecule type" value="Genomic_DNA"/>
</dbReference>
<reference evidence="2" key="1">
    <citation type="submission" date="2023-07" db="EMBL/GenBank/DDBJ databases">
        <title>Sequencing the genomes of 1000 actinobacteria strains.</title>
        <authorList>
            <person name="Klenk H.-P."/>
        </authorList>
    </citation>
    <scope>NUCLEOTIDE SEQUENCE</scope>
    <source>
        <strain evidence="2">DSM 44707</strain>
    </source>
</reference>
<feature type="region of interest" description="Disordered" evidence="1">
    <location>
        <begin position="130"/>
        <end position="168"/>
    </location>
</feature>
<sequence>MAAHPLVDEVLKKASVAWISVDGRPATAVWCLAVDGALHVVSGPGEQAAPGLADAAAAQVTLRGDHGGAVVTWDAAVSRLSPADEEWEPVATQLAGKRLNAPGSTAALVARWAESCVVNRLVTASPSALAGAELPSGSQAAPPRESTAARPARKPFRLHRVRGRRAPH</sequence>
<gene>
    <name evidence="2" type="ORF">J2S41_007360</name>
</gene>
<evidence type="ECO:0000313" key="2">
    <source>
        <dbReference type="EMBL" id="MDR7280582.1"/>
    </source>
</evidence>
<feature type="compositionally biased region" description="Basic residues" evidence="1">
    <location>
        <begin position="151"/>
        <end position="168"/>
    </location>
</feature>
<accession>A0AAE3YWM4</accession>
<organism evidence="2 3">
    <name type="scientific">Catenuloplanes atrovinosus</name>
    <dbReference type="NCBI Taxonomy" id="137266"/>
    <lineage>
        <taxon>Bacteria</taxon>
        <taxon>Bacillati</taxon>
        <taxon>Actinomycetota</taxon>
        <taxon>Actinomycetes</taxon>
        <taxon>Micromonosporales</taxon>
        <taxon>Micromonosporaceae</taxon>
        <taxon>Catenuloplanes</taxon>
    </lineage>
</organism>
<dbReference type="AlphaFoldDB" id="A0AAE3YWM4"/>
<dbReference type="Proteomes" id="UP001183643">
    <property type="component" value="Unassembled WGS sequence"/>
</dbReference>
<keyword evidence="3" id="KW-1185">Reference proteome</keyword>
<protein>
    <submittedName>
        <fullName evidence="2">Uncharacterized protein</fullName>
    </submittedName>
</protein>
<evidence type="ECO:0000256" key="1">
    <source>
        <dbReference type="SAM" id="MobiDB-lite"/>
    </source>
</evidence>
<dbReference type="RefSeq" id="WP_310375224.1">
    <property type="nucleotide sequence ID" value="NZ_JAVDYB010000001.1"/>
</dbReference>
<proteinExistence type="predicted"/>
<evidence type="ECO:0000313" key="3">
    <source>
        <dbReference type="Proteomes" id="UP001183643"/>
    </source>
</evidence>
<comment type="caution">
    <text evidence="2">The sequence shown here is derived from an EMBL/GenBank/DDBJ whole genome shotgun (WGS) entry which is preliminary data.</text>
</comment>